<sequence>MTAHSPLEEFLEREVQGWKDDTRATALFKAFAGQRQDYEGRLEFWKSLIVKAARHLDTIIIDAEEVQHCWFLRQGLSPLCLKDVLTDMVESGELLRMEHLLAGRQSGLSWAISRVRNSFTWLGLHLLTPPSYTETTFVEGTFVAAILLKERLAQVIRSLSQASWSSSCITTMERFVNLCGGEREAKALLSYLLSQRKAQPFVIQGKNQIQGLKVSLVQSPVENVSEIDYRMLQLLSTRETLDERLDFFDKRILHCKVSAAVAVKRGNKHIAWRHLRCMKILSRSRDNCANFSQKIEEVLAIISDAETTKKVFEALELGNRAIQDHQVTLEDVHRHLEQLEQSVLLQRDIEDAIGSASLPIVEIDDFEIQEEFSMLEAGLQEVPTTKNENVSAEKDTMVSANSTLPAPILSDKDRQSVNHEKNDLVSSFANLVLEPA</sequence>
<keyword evidence="2" id="KW-1185">Reference proteome</keyword>
<dbReference type="EMBL" id="CM055109">
    <property type="protein sequence ID" value="KAJ7523124.1"/>
    <property type="molecule type" value="Genomic_DNA"/>
</dbReference>
<evidence type="ECO:0000313" key="2">
    <source>
        <dbReference type="Proteomes" id="UP001162992"/>
    </source>
</evidence>
<evidence type="ECO:0000313" key="1">
    <source>
        <dbReference type="EMBL" id="KAJ7523124.1"/>
    </source>
</evidence>
<protein>
    <submittedName>
        <fullName evidence="1">Uncharacterized protein</fullName>
    </submittedName>
</protein>
<proteinExistence type="predicted"/>
<organism evidence="1 2">
    <name type="scientific">Diphasiastrum complanatum</name>
    <name type="common">Issler's clubmoss</name>
    <name type="synonym">Lycopodium complanatum</name>
    <dbReference type="NCBI Taxonomy" id="34168"/>
    <lineage>
        <taxon>Eukaryota</taxon>
        <taxon>Viridiplantae</taxon>
        <taxon>Streptophyta</taxon>
        <taxon>Embryophyta</taxon>
        <taxon>Tracheophyta</taxon>
        <taxon>Lycopodiopsida</taxon>
        <taxon>Lycopodiales</taxon>
        <taxon>Lycopodiaceae</taxon>
        <taxon>Lycopodioideae</taxon>
        <taxon>Diphasiastrum</taxon>
    </lineage>
</organism>
<dbReference type="Proteomes" id="UP001162992">
    <property type="component" value="Chromosome 18"/>
</dbReference>
<accession>A0ACC2B037</accession>
<reference evidence="2" key="1">
    <citation type="journal article" date="2024" name="Proc. Natl. Acad. Sci. U.S.A.">
        <title>Extraordinary preservation of gene collinearity over three hundred million years revealed in homosporous lycophytes.</title>
        <authorList>
            <person name="Li C."/>
            <person name="Wickell D."/>
            <person name="Kuo L.Y."/>
            <person name="Chen X."/>
            <person name="Nie B."/>
            <person name="Liao X."/>
            <person name="Peng D."/>
            <person name="Ji J."/>
            <person name="Jenkins J."/>
            <person name="Williams M."/>
            <person name="Shu S."/>
            <person name="Plott C."/>
            <person name="Barry K."/>
            <person name="Rajasekar S."/>
            <person name="Grimwood J."/>
            <person name="Han X."/>
            <person name="Sun S."/>
            <person name="Hou Z."/>
            <person name="He W."/>
            <person name="Dai G."/>
            <person name="Sun C."/>
            <person name="Schmutz J."/>
            <person name="Leebens-Mack J.H."/>
            <person name="Li F.W."/>
            <person name="Wang L."/>
        </authorList>
    </citation>
    <scope>NUCLEOTIDE SEQUENCE [LARGE SCALE GENOMIC DNA]</scope>
    <source>
        <strain evidence="2">cv. PW_Plant_1</strain>
    </source>
</reference>
<name>A0ACC2B037_DIPCM</name>
<comment type="caution">
    <text evidence="1">The sequence shown here is derived from an EMBL/GenBank/DDBJ whole genome shotgun (WGS) entry which is preliminary data.</text>
</comment>
<gene>
    <name evidence="1" type="ORF">O6H91_18G038700</name>
</gene>